<evidence type="ECO:0000256" key="1">
    <source>
        <dbReference type="SAM" id="Phobius"/>
    </source>
</evidence>
<dbReference type="Proteomes" id="UP001379533">
    <property type="component" value="Chromosome"/>
</dbReference>
<name>A0ABZ2K7A4_9BACT</name>
<sequence length="133" mass="13969">MSLRIRRLFAALDLVSAVLLGLGVFVGLPDRWLYVDLPAGLLMLLFGLTAVGLFASTAWAEKVARATAVVALGLGLLLIALLAIGASYLYGIYGPVGQGGALIFGLIIALAIPYLIALPVAQFLWFSRAGTRP</sequence>
<gene>
    <name evidence="2" type="ORF">LZC95_42035</name>
</gene>
<feature type="transmembrane region" description="Helical" evidence="1">
    <location>
        <begin position="40"/>
        <end position="60"/>
    </location>
</feature>
<accession>A0ABZ2K7A4</accession>
<proteinExistence type="predicted"/>
<feature type="transmembrane region" description="Helical" evidence="1">
    <location>
        <begin position="67"/>
        <end position="90"/>
    </location>
</feature>
<keyword evidence="1" id="KW-1133">Transmembrane helix</keyword>
<feature type="transmembrane region" description="Helical" evidence="1">
    <location>
        <begin position="102"/>
        <end position="126"/>
    </location>
</feature>
<dbReference type="RefSeq" id="WP_394843618.1">
    <property type="nucleotide sequence ID" value="NZ_CP089982.1"/>
</dbReference>
<reference evidence="2 3" key="1">
    <citation type="submission" date="2021-12" db="EMBL/GenBank/DDBJ databases">
        <title>Discovery of the Pendulisporaceae a myxobacterial family with distinct sporulation behavior and unique specialized metabolism.</title>
        <authorList>
            <person name="Garcia R."/>
            <person name="Popoff A."/>
            <person name="Bader C.D."/>
            <person name="Loehr J."/>
            <person name="Walesch S."/>
            <person name="Walt C."/>
            <person name="Boldt J."/>
            <person name="Bunk B."/>
            <person name="Haeckl F.J.F.P.J."/>
            <person name="Gunesch A.P."/>
            <person name="Birkelbach J."/>
            <person name="Nuebel U."/>
            <person name="Pietschmann T."/>
            <person name="Bach T."/>
            <person name="Mueller R."/>
        </authorList>
    </citation>
    <scope>NUCLEOTIDE SEQUENCE [LARGE SCALE GENOMIC DNA]</scope>
    <source>
        <strain evidence="2 3">MSr12523</strain>
    </source>
</reference>
<dbReference type="EMBL" id="CP089982">
    <property type="protein sequence ID" value="WXA93020.1"/>
    <property type="molecule type" value="Genomic_DNA"/>
</dbReference>
<keyword evidence="3" id="KW-1185">Reference proteome</keyword>
<protein>
    <submittedName>
        <fullName evidence="2">Uncharacterized protein</fullName>
    </submittedName>
</protein>
<keyword evidence="1" id="KW-0472">Membrane</keyword>
<feature type="transmembrane region" description="Helical" evidence="1">
    <location>
        <begin position="7"/>
        <end position="28"/>
    </location>
</feature>
<keyword evidence="1" id="KW-0812">Transmembrane</keyword>
<organism evidence="2 3">
    <name type="scientific">Pendulispora brunnea</name>
    <dbReference type="NCBI Taxonomy" id="2905690"/>
    <lineage>
        <taxon>Bacteria</taxon>
        <taxon>Pseudomonadati</taxon>
        <taxon>Myxococcota</taxon>
        <taxon>Myxococcia</taxon>
        <taxon>Myxococcales</taxon>
        <taxon>Sorangiineae</taxon>
        <taxon>Pendulisporaceae</taxon>
        <taxon>Pendulispora</taxon>
    </lineage>
</organism>
<evidence type="ECO:0000313" key="3">
    <source>
        <dbReference type="Proteomes" id="UP001379533"/>
    </source>
</evidence>
<evidence type="ECO:0000313" key="2">
    <source>
        <dbReference type="EMBL" id="WXA93020.1"/>
    </source>
</evidence>